<dbReference type="AlphaFoldDB" id="A0A7Y0RF55"/>
<dbReference type="RefSeq" id="WP_135955671.1">
    <property type="nucleotide sequence ID" value="NZ_JABCKY010000008.1"/>
</dbReference>
<sequence>MKFMRKNRNLLQAMSVVGAAAAITLPAPVVAQIEDKPDGSWVSLSGQVASHTPNEFTLDYGEGTITVETDDWDSLGDGWAISEGDRVTVYGRVDDGFYQDRRIEAGSVYIEDLDTVITAPSAADEEEVLPLTYTYLSMPADYDFQVTGTVTSISGREFTIDTGDREVSVDTMQMGYNPLDDAGLVQIEEGDFVSVSGDLDLGVFDENEISAETIVSYN</sequence>
<evidence type="ECO:0000313" key="5">
    <source>
        <dbReference type="Proteomes" id="UP000567186"/>
    </source>
</evidence>
<dbReference type="InterPro" id="IPR043724">
    <property type="entry name" value="DUF5666"/>
</dbReference>
<dbReference type="Proteomes" id="UP000567186">
    <property type="component" value="Unassembled WGS sequence"/>
</dbReference>
<dbReference type="InterPro" id="IPR005220">
    <property type="entry name" value="CarO-like"/>
</dbReference>
<evidence type="ECO:0000313" key="4">
    <source>
        <dbReference type="EMBL" id="NMT65129.1"/>
    </source>
</evidence>
<name>A0A7Y0RF55_9GAMM</name>
<evidence type="ECO:0000259" key="3">
    <source>
        <dbReference type="Pfam" id="PF18914"/>
    </source>
</evidence>
<feature type="chain" id="PRO_5031487200" evidence="2">
    <location>
        <begin position="32"/>
        <end position="218"/>
    </location>
</feature>
<comment type="caution">
    <text evidence="4">The sequence shown here is derived from an EMBL/GenBank/DDBJ whole genome shotgun (WGS) entry which is preliminary data.</text>
</comment>
<reference evidence="4 5" key="1">
    <citation type="submission" date="2020-04" db="EMBL/GenBank/DDBJ databases">
        <title>Marinobacter oceani sp. nov., isolated from marine solar saltern.</title>
        <authorList>
            <person name="Chen X.-Y."/>
        </authorList>
    </citation>
    <scope>NUCLEOTIDE SEQUENCE [LARGE SCALE GENOMIC DNA]</scope>
    <source>
        <strain evidence="4 5">W62</strain>
    </source>
</reference>
<feature type="domain" description="DUF5666" evidence="3">
    <location>
        <begin position="46"/>
        <end position="98"/>
    </location>
</feature>
<dbReference type="Gene3D" id="2.40.50.200">
    <property type="entry name" value="Bacterial OB-fold"/>
    <property type="match status" value="1"/>
</dbReference>
<dbReference type="OrthoDB" id="8482074at2"/>
<accession>A0A7Y0RF55</accession>
<keyword evidence="1 2" id="KW-0732">Signal</keyword>
<feature type="signal peptide" evidence="2">
    <location>
        <begin position="1"/>
        <end position="31"/>
    </location>
</feature>
<dbReference type="NCBIfam" id="NF033674">
    <property type="entry name" value="stress_OB_fold"/>
    <property type="match status" value="1"/>
</dbReference>
<organism evidence="4 5">
    <name type="scientific">Marinobacter orientalis</name>
    <dbReference type="NCBI Taxonomy" id="1928859"/>
    <lineage>
        <taxon>Bacteria</taxon>
        <taxon>Pseudomonadati</taxon>
        <taxon>Pseudomonadota</taxon>
        <taxon>Gammaproteobacteria</taxon>
        <taxon>Pseudomonadales</taxon>
        <taxon>Marinobacteraceae</taxon>
        <taxon>Marinobacter</taxon>
    </lineage>
</organism>
<evidence type="ECO:0000256" key="2">
    <source>
        <dbReference type="SAM" id="SignalP"/>
    </source>
</evidence>
<protein>
    <submittedName>
        <fullName evidence="4">NirD/YgiW/YdeI family stress tolerance protein</fullName>
    </submittedName>
</protein>
<dbReference type="EMBL" id="JABCKY010000008">
    <property type="protein sequence ID" value="NMT65129.1"/>
    <property type="molecule type" value="Genomic_DNA"/>
</dbReference>
<dbReference type="InterPro" id="IPR036700">
    <property type="entry name" value="BOBF_sf"/>
</dbReference>
<proteinExistence type="predicted"/>
<keyword evidence="5" id="KW-1185">Reference proteome</keyword>
<feature type="domain" description="DUF5666" evidence="3">
    <location>
        <begin position="147"/>
        <end position="200"/>
    </location>
</feature>
<evidence type="ECO:0000256" key="1">
    <source>
        <dbReference type="ARBA" id="ARBA00022729"/>
    </source>
</evidence>
<dbReference type="SUPFAM" id="SSF101756">
    <property type="entry name" value="Hypothetical protein YgiW"/>
    <property type="match status" value="1"/>
</dbReference>
<dbReference type="Pfam" id="PF18914">
    <property type="entry name" value="DUF5666"/>
    <property type="match status" value="2"/>
</dbReference>
<gene>
    <name evidence="4" type="ORF">HIU99_16220</name>
</gene>